<dbReference type="Proteomes" id="UP000030826">
    <property type="component" value="Unassembled WGS sequence"/>
</dbReference>
<reference evidence="1 2" key="1">
    <citation type="submission" date="2014-09" db="EMBL/GenBank/DDBJ databases">
        <title>Isolation and characterization of Aurantimonas altamirensis ON-56566 from clinical sample following a dog bite.</title>
        <authorList>
            <person name="Eshaghi A."/>
            <person name="Li A."/>
            <person name="Shahinas D."/>
            <person name="Bahn P."/>
            <person name="Kus J.V."/>
            <person name="Patel S.N."/>
        </authorList>
    </citation>
    <scope>NUCLEOTIDE SEQUENCE [LARGE SCALE GENOMIC DNA]</scope>
    <source>
        <strain evidence="1 2">ON-56566</strain>
    </source>
</reference>
<name>A0A0B1QA80_9HYPH</name>
<sequence>MADPMIIEVKRGALVESRHRVHVSVVDGAGRTVAALGDVDRAVFPRSAVKVLQALPLIETGAADASGFTDEELAMACASHSGEDAHVMAAREMLAKGGLDPAQLECGCHWPFDLPVALELARTGGTPTPLHNNCSGKHAGFLCTAVHMGEETAGYVLASHPVQRRARAAIAETTGMQLSEDASGTDGCSIPTYAAPLSGFAMAFARIVAGQGIDAGRAEAGQRLIRACIAHPFEMSGTGRKCKALIEAGQGRVFVKTGAEGVFCGAVPELGLGIALKAEDGTTRAAESAVAAVLAGLFRKVDRDLAETFDGQARTTLRNWEKQSVGEVRPDRPWNF</sequence>
<dbReference type="InterPro" id="IPR010349">
    <property type="entry name" value="Asparaginase_II"/>
</dbReference>
<dbReference type="PANTHER" id="PTHR42110">
    <property type="entry name" value="L-ASPARAGINASE, PUTATIVE (AFU_ORTHOLOGUE AFUA_3G11890)-RELATED"/>
    <property type="match status" value="1"/>
</dbReference>
<dbReference type="EMBL" id="JRFJ01000001">
    <property type="protein sequence ID" value="KHJ55832.1"/>
    <property type="molecule type" value="Genomic_DNA"/>
</dbReference>
<dbReference type="OrthoDB" id="9780674at2"/>
<dbReference type="RefSeq" id="WP_039188877.1">
    <property type="nucleotide sequence ID" value="NZ_JRFJ01000001.1"/>
</dbReference>
<dbReference type="Pfam" id="PF06089">
    <property type="entry name" value="Asparaginase_II"/>
    <property type="match status" value="1"/>
</dbReference>
<dbReference type="STRING" id="370622.LA66_04175"/>
<evidence type="ECO:0000313" key="1">
    <source>
        <dbReference type="EMBL" id="KHJ55832.1"/>
    </source>
</evidence>
<gene>
    <name evidence="1" type="ORF">LA66_04175</name>
</gene>
<comment type="caution">
    <text evidence="1">The sequence shown here is derived from an EMBL/GenBank/DDBJ whole genome shotgun (WGS) entry which is preliminary data.</text>
</comment>
<dbReference type="AlphaFoldDB" id="A0A0B1QA80"/>
<dbReference type="PANTHER" id="PTHR42110:SF1">
    <property type="entry name" value="L-ASPARAGINASE, PUTATIVE (AFU_ORTHOLOGUE AFUA_3G11890)-RELATED"/>
    <property type="match status" value="1"/>
</dbReference>
<accession>A0A0B1QA80</accession>
<proteinExistence type="predicted"/>
<evidence type="ECO:0000313" key="2">
    <source>
        <dbReference type="Proteomes" id="UP000030826"/>
    </source>
</evidence>
<protein>
    <submittedName>
        <fullName evidence="1">Asparaginase</fullName>
    </submittedName>
</protein>
<organism evidence="1 2">
    <name type="scientific">Aureimonas altamirensis</name>
    <dbReference type="NCBI Taxonomy" id="370622"/>
    <lineage>
        <taxon>Bacteria</taxon>
        <taxon>Pseudomonadati</taxon>
        <taxon>Pseudomonadota</taxon>
        <taxon>Alphaproteobacteria</taxon>
        <taxon>Hyphomicrobiales</taxon>
        <taxon>Aurantimonadaceae</taxon>
        <taxon>Aureimonas</taxon>
    </lineage>
</organism>